<feature type="chain" id="PRO_5012589237" description="GPI anchored protein" evidence="2">
    <location>
        <begin position="20"/>
        <end position="232"/>
    </location>
</feature>
<keyword evidence="2" id="KW-0732">Signal</keyword>
<feature type="signal peptide" evidence="2">
    <location>
        <begin position="1"/>
        <end position="19"/>
    </location>
</feature>
<evidence type="ECO:0008006" key="5">
    <source>
        <dbReference type="Google" id="ProtNLM"/>
    </source>
</evidence>
<proteinExistence type="predicted"/>
<evidence type="ECO:0000313" key="4">
    <source>
        <dbReference type="Proteomes" id="UP000184330"/>
    </source>
</evidence>
<accession>A0A1L7WQN9</accession>
<evidence type="ECO:0000313" key="3">
    <source>
        <dbReference type="EMBL" id="CZR55088.1"/>
    </source>
</evidence>
<dbReference type="OrthoDB" id="4991875at2759"/>
<reference evidence="3 4" key="1">
    <citation type="submission" date="2016-03" db="EMBL/GenBank/DDBJ databases">
        <authorList>
            <person name="Ploux O."/>
        </authorList>
    </citation>
    <scope>NUCLEOTIDE SEQUENCE [LARGE SCALE GENOMIC DNA]</scope>
    <source>
        <strain evidence="3 4">UAMH 11012</strain>
    </source>
</reference>
<keyword evidence="4" id="KW-1185">Reference proteome</keyword>
<feature type="compositionally biased region" description="Low complexity" evidence="1">
    <location>
        <begin position="150"/>
        <end position="206"/>
    </location>
</feature>
<dbReference type="Proteomes" id="UP000184330">
    <property type="component" value="Unassembled WGS sequence"/>
</dbReference>
<evidence type="ECO:0000256" key="2">
    <source>
        <dbReference type="SAM" id="SignalP"/>
    </source>
</evidence>
<dbReference type="STRING" id="576137.A0A1L7WQN9"/>
<sequence>MPSTTITILCLAMAGLSFAQTSTISLFIPGADKQPLVASIVGSDSKATTYAFQCAPGTNSSDCGFPGVVTLTEGPATAAYTFAPEVDGSGTTAFAGYFDCSLAASSAVCVVSAGGTEANDPGIATTTLTGTDYSSMPVVITAGAAVASNTGSSSVPASTISSTGKDTGTSTSGSSAKTSGSSNSSGAAAQTSGTSSKASGTSTSTSAGGGPAITGSPAWMVGGAVLALAAMA</sequence>
<dbReference type="EMBL" id="FJOG01000006">
    <property type="protein sequence ID" value="CZR55088.1"/>
    <property type="molecule type" value="Genomic_DNA"/>
</dbReference>
<protein>
    <recommendedName>
        <fullName evidence="5">GPI anchored protein</fullName>
    </recommendedName>
</protein>
<gene>
    <name evidence="3" type="ORF">PAC_04974</name>
</gene>
<dbReference type="PANTHER" id="PTHR40640:SF1">
    <property type="entry name" value="ANCHORED GLYCOPROTEIN, PUTATIVE (AFU_ORTHOLOGUE AFUA_8G04860)-RELATED"/>
    <property type="match status" value="1"/>
</dbReference>
<name>A0A1L7WQN9_9HELO</name>
<organism evidence="3 4">
    <name type="scientific">Phialocephala subalpina</name>
    <dbReference type="NCBI Taxonomy" id="576137"/>
    <lineage>
        <taxon>Eukaryota</taxon>
        <taxon>Fungi</taxon>
        <taxon>Dikarya</taxon>
        <taxon>Ascomycota</taxon>
        <taxon>Pezizomycotina</taxon>
        <taxon>Leotiomycetes</taxon>
        <taxon>Helotiales</taxon>
        <taxon>Mollisiaceae</taxon>
        <taxon>Phialocephala</taxon>
        <taxon>Phialocephala fortinii species complex</taxon>
    </lineage>
</organism>
<evidence type="ECO:0000256" key="1">
    <source>
        <dbReference type="SAM" id="MobiDB-lite"/>
    </source>
</evidence>
<dbReference type="PANTHER" id="PTHR40640">
    <property type="entry name" value="ANCHORED GLYCOPROTEIN, PUTATIVE (AFU_ORTHOLOGUE AFUA_8G04860)-RELATED"/>
    <property type="match status" value="1"/>
</dbReference>
<dbReference type="AlphaFoldDB" id="A0A1L7WQN9"/>
<feature type="region of interest" description="Disordered" evidence="1">
    <location>
        <begin position="149"/>
        <end position="215"/>
    </location>
</feature>